<proteinExistence type="predicted"/>
<reference evidence="2 3" key="1">
    <citation type="submission" date="2017-03" db="EMBL/GenBank/DDBJ databases">
        <title>Genome sequence of Sphingomonas mucosissima DSM 17494.</title>
        <authorList>
            <person name="Poehlein A."/>
            <person name="Wuebbeler J.H."/>
            <person name="Steinbuechel A."/>
            <person name="Daniel R."/>
        </authorList>
    </citation>
    <scope>NUCLEOTIDE SEQUENCE [LARGE SCALE GENOMIC DNA]</scope>
    <source>
        <strain evidence="2 3">DSM 17494</strain>
    </source>
</reference>
<accession>A0A245ZDN1</accession>
<gene>
    <name evidence="2" type="ORF">SPMU_33080</name>
</gene>
<sequence>MQVGAILLFIASANMSACVVARFGSERTVLLGTALCMQGSAAQIVYALQGGVAPLAILALFAPVNVGLGLRGPLASTAP</sequence>
<evidence type="ECO:0000313" key="3">
    <source>
        <dbReference type="Proteomes" id="UP000197783"/>
    </source>
</evidence>
<keyword evidence="1" id="KW-0472">Membrane</keyword>
<keyword evidence="1" id="KW-0812">Transmembrane</keyword>
<evidence type="ECO:0000313" key="2">
    <source>
        <dbReference type="EMBL" id="OWK27875.1"/>
    </source>
</evidence>
<keyword evidence="1" id="KW-1133">Transmembrane helix</keyword>
<comment type="caution">
    <text evidence="2">The sequence shown here is derived from an EMBL/GenBank/DDBJ whole genome shotgun (WGS) entry which is preliminary data.</text>
</comment>
<evidence type="ECO:0000256" key="1">
    <source>
        <dbReference type="SAM" id="Phobius"/>
    </source>
</evidence>
<organism evidence="2 3">
    <name type="scientific">Sphingomonas mucosissima</name>
    <dbReference type="NCBI Taxonomy" id="370959"/>
    <lineage>
        <taxon>Bacteria</taxon>
        <taxon>Pseudomonadati</taxon>
        <taxon>Pseudomonadota</taxon>
        <taxon>Alphaproteobacteria</taxon>
        <taxon>Sphingomonadales</taxon>
        <taxon>Sphingomonadaceae</taxon>
        <taxon>Sphingomonas</taxon>
    </lineage>
</organism>
<keyword evidence="3" id="KW-1185">Reference proteome</keyword>
<dbReference type="AlphaFoldDB" id="A0A245ZDN1"/>
<dbReference type="EMBL" id="NBBJ01000008">
    <property type="protein sequence ID" value="OWK27875.1"/>
    <property type="molecule type" value="Genomic_DNA"/>
</dbReference>
<protein>
    <submittedName>
        <fullName evidence="2">Uncharacterized protein</fullName>
    </submittedName>
</protein>
<feature type="transmembrane region" description="Helical" evidence="1">
    <location>
        <begin position="45"/>
        <end position="70"/>
    </location>
</feature>
<dbReference type="Proteomes" id="UP000197783">
    <property type="component" value="Unassembled WGS sequence"/>
</dbReference>
<name>A0A245ZDN1_9SPHN</name>